<organism evidence="2 3">
    <name type="scientific">Aspergillus thermomutatus</name>
    <name type="common">Neosartorya pseudofischeri</name>
    <dbReference type="NCBI Taxonomy" id="41047"/>
    <lineage>
        <taxon>Eukaryota</taxon>
        <taxon>Fungi</taxon>
        <taxon>Dikarya</taxon>
        <taxon>Ascomycota</taxon>
        <taxon>Pezizomycotina</taxon>
        <taxon>Eurotiomycetes</taxon>
        <taxon>Eurotiomycetidae</taxon>
        <taxon>Eurotiales</taxon>
        <taxon>Aspergillaceae</taxon>
        <taxon>Aspergillus</taxon>
        <taxon>Aspergillus subgen. Fumigati</taxon>
    </lineage>
</organism>
<feature type="compositionally biased region" description="Basic and acidic residues" evidence="1">
    <location>
        <begin position="51"/>
        <end position="72"/>
    </location>
</feature>
<feature type="compositionally biased region" description="Basic and acidic residues" evidence="1">
    <location>
        <begin position="82"/>
        <end position="91"/>
    </location>
</feature>
<gene>
    <name evidence="2" type="ORF">CDV56_108297</name>
</gene>
<evidence type="ECO:0000313" key="2">
    <source>
        <dbReference type="EMBL" id="RHZ59601.1"/>
    </source>
</evidence>
<dbReference type="GeneID" id="38130271"/>
<evidence type="ECO:0000313" key="3">
    <source>
        <dbReference type="Proteomes" id="UP000215305"/>
    </source>
</evidence>
<sequence>MAPGDEYTAGGGGKLKLKGSKVSDGRVEKKKKKSKKSKSDKEGEADTAPPEARHPDEDGGSEDHHRDRHTPPDDAGAVVGKTEAERKYEEARKKRLLDRLKREGVKTHKERVEELNKYLSRLTWAKALNVVENHMTPDHFELPLAQAAGFAGALCGLSYERSYLSCLTTAYPRLKANGKIPEINEFGIDCTTSYLYDTQAVRRQQVRAV</sequence>
<dbReference type="OrthoDB" id="205403at2759"/>
<dbReference type="GO" id="GO:0005730">
    <property type="term" value="C:nucleolus"/>
    <property type="evidence" value="ECO:0007669"/>
    <property type="project" value="TreeGrafter"/>
</dbReference>
<reference evidence="2" key="1">
    <citation type="submission" date="2018-08" db="EMBL/GenBank/DDBJ databases">
        <title>Draft genome sequence of azole-resistant Aspergillus thermomutatus (Neosartorya pseudofischeri) strain HMR AF 39, isolated from a human nasal aspirate.</title>
        <authorList>
            <person name="Parent-Michaud M."/>
            <person name="Dufresne P.J."/>
            <person name="Fournier E."/>
            <person name="Martineau C."/>
            <person name="Moreira S."/>
            <person name="Perkins V."/>
            <person name="De Repentigny L."/>
            <person name="Dufresne S.F."/>
        </authorList>
    </citation>
    <scope>NUCLEOTIDE SEQUENCE [LARGE SCALE GENOMIC DNA]</scope>
    <source>
        <strain evidence="2">HMR AF 39</strain>
    </source>
</reference>
<dbReference type="VEuPathDB" id="FungiDB:CDV56_108297"/>
<accession>A0A397H957</accession>
<dbReference type="PANTHER" id="PTHR13282">
    <property type="entry name" value="PROTEIN FAM32A"/>
    <property type="match status" value="1"/>
</dbReference>
<keyword evidence="3" id="KW-1185">Reference proteome</keyword>
<dbReference type="Pfam" id="PF08555">
    <property type="entry name" value="FAM32A"/>
    <property type="match status" value="1"/>
</dbReference>
<name>A0A397H957_ASPTH</name>
<evidence type="ECO:0000256" key="1">
    <source>
        <dbReference type="SAM" id="MobiDB-lite"/>
    </source>
</evidence>
<dbReference type="PANTHER" id="PTHR13282:SF6">
    <property type="entry name" value="PROTEIN FAM32A"/>
    <property type="match status" value="1"/>
</dbReference>
<dbReference type="EMBL" id="NKHU02000059">
    <property type="protein sequence ID" value="RHZ59601.1"/>
    <property type="molecule type" value="Genomic_DNA"/>
</dbReference>
<protein>
    <submittedName>
        <fullName evidence="2">Uncharacterized protein</fullName>
    </submittedName>
</protein>
<comment type="caution">
    <text evidence="2">The sequence shown here is derived from an EMBL/GenBank/DDBJ whole genome shotgun (WGS) entry which is preliminary data.</text>
</comment>
<dbReference type="RefSeq" id="XP_026615805.1">
    <property type="nucleotide sequence ID" value="XM_026761916.1"/>
</dbReference>
<dbReference type="STRING" id="41047.A0A397H957"/>
<feature type="region of interest" description="Disordered" evidence="1">
    <location>
        <begin position="1"/>
        <end position="91"/>
    </location>
</feature>
<dbReference type="InterPro" id="IPR013865">
    <property type="entry name" value="FAM32A"/>
</dbReference>
<proteinExistence type="predicted"/>
<dbReference type="AlphaFoldDB" id="A0A397H957"/>
<dbReference type="Proteomes" id="UP000215305">
    <property type="component" value="Unassembled WGS sequence"/>
</dbReference>